<dbReference type="EMBL" id="JANPXH010001496">
    <property type="protein sequence ID" value="MCR6679601.1"/>
    <property type="molecule type" value="Genomic_DNA"/>
</dbReference>
<evidence type="ECO:0000313" key="1">
    <source>
        <dbReference type="EMBL" id="MCR6679601.1"/>
    </source>
</evidence>
<sequence>NHDSTPGSIDNPSIAAVIDNPSFIVLVTNPAFEATWGEAARCATEMLEQSQVGGQNAAGLNKGLGQDAAGLNKAADLNKG</sequence>
<dbReference type="AlphaFoldDB" id="A0AAW5MUC4"/>
<evidence type="ECO:0000313" key="2">
    <source>
        <dbReference type="Proteomes" id="UP001206878"/>
    </source>
</evidence>
<organism evidence="1 2">
    <name type="scientific">Escherichia marmotae</name>
    <dbReference type="NCBI Taxonomy" id="1499973"/>
    <lineage>
        <taxon>Bacteria</taxon>
        <taxon>Pseudomonadati</taxon>
        <taxon>Pseudomonadota</taxon>
        <taxon>Gammaproteobacteria</taxon>
        <taxon>Enterobacterales</taxon>
        <taxon>Enterobacteriaceae</taxon>
        <taxon>Escherichia</taxon>
    </lineage>
</organism>
<proteinExistence type="predicted"/>
<feature type="non-terminal residue" evidence="1">
    <location>
        <position position="80"/>
    </location>
</feature>
<comment type="caution">
    <text evidence="1">The sequence shown here is derived from an EMBL/GenBank/DDBJ whole genome shotgun (WGS) entry which is preliminary data.</text>
</comment>
<protein>
    <submittedName>
        <fullName evidence="1">Uncharacterized protein</fullName>
    </submittedName>
</protein>
<gene>
    <name evidence="1" type="ORF">NVV43_29635</name>
</gene>
<feature type="non-terminal residue" evidence="1">
    <location>
        <position position="1"/>
    </location>
</feature>
<name>A0AAW5MUC4_9ESCH</name>
<reference evidence="1" key="1">
    <citation type="submission" date="2022-07" db="EMBL/GenBank/DDBJ databases">
        <title>Diversity of ethanolamine utilization by human commensal Escherichia coli.</title>
        <authorList>
            <person name="Jubelin G."/>
        </authorList>
    </citation>
    <scope>NUCLEOTIDE SEQUENCE</scope>
    <source>
        <strain evidence="1">S1</strain>
    </source>
</reference>
<accession>A0AAW5MUC4</accession>
<dbReference type="Proteomes" id="UP001206878">
    <property type="component" value="Unassembled WGS sequence"/>
</dbReference>